<keyword evidence="4" id="KW-0804">Transcription</keyword>
<evidence type="ECO:0000256" key="3">
    <source>
        <dbReference type="ARBA" id="ARBA00023125"/>
    </source>
</evidence>
<dbReference type="GO" id="GO:0030246">
    <property type="term" value="F:carbohydrate binding"/>
    <property type="evidence" value="ECO:0007669"/>
    <property type="project" value="InterPro"/>
</dbReference>
<evidence type="ECO:0000259" key="5">
    <source>
        <dbReference type="Pfam" id="PF04198"/>
    </source>
</evidence>
<evidence type="ECO:0000256" key="4">
    <source>
        <dbReference type="ARBA" id="ARBA00023163"/>
    </source>
</evidence>
<dbReference type="GO" id="GO:0006352">
    <property type="term" value="P:DNA-templated transcription initiation"/>
    <property type="evidence" value="ECO:0007669"/>
    <property type="project" value="InterPro"/>
</dbReference>
<dbReference type="SUPFAM" id="SSF100950">
    <property type="entry name" value="NagB/RpiA/CoA transferase-like"/>
    <property type="match status" value="1"/>
</dbReference>
<dbReference type="EMBL" id="VTWH01000002">
    <property type="protein sequence ID" value="KAA0971294.1"/>
    <property type="molecule type" value="Genomic_DNA"/>
</dbReference>
<evidence type="ECO:0000256" key="1">
    <source>
        <dbReference type="ARBA" id="ARBA00010466"/>
    </source>
</evidence>
<dbReference type="Gene3D" id="3.40.50.1360">
    <property type="match status" value="1"/>
</dbReference>
<dbReference type="PANTHER" id="PTHR34294:SF1">
    <property type="entry name" value="TRANSCRIPTIONAL REGULATOR LSRR"/>
    <property type="match status" value="1"/>
</dbReference>
<dbReference type="InterPro" id="IPR037171">
    <property type="entry name" value="NagB/RpiA_transferase-like"/>
</dbReference>
<dbReference type="InterPro" id="IPR036388">
    <property type="entry name" value="WH-like_DNA-bd_sf"/>
</dbReference>
<dbReference type="InterPro" id="IPR007630">
    <property type="entry name" value="RNA_pol_sigma70_r4"/>
</dbReference>
<sequence>MSAGFIPADAGYEAEELLTRVVWYYYVGGLTQQQVAEKLGLTRLRVNRIIGQARTEGAVRFDIQLPMAGCVALAEGLRVRFGLTEAVVVPSLDDVQETQRVIGEAAGTLLNTLLDDGVKLGVGWGRTLWASVRNLSSRRLARSHVVTLMGSLTRGSGINTVGVATAVANRIGAECHYLAAPIYCPTTEIRSALMAHPGLEEVLDLASKVDVAVISAGDMSPLSILVSTNIVSQELESLKKAGAVGDILATFLGSDGIPIDHPLRSRVMGLAPETFQKIPVRLLASGGAHKEPVLRAALRGNYVTHLVTDELVARMLLEAESAEEMEI</sequence>
<dbReference type="Gene3D" id="1.10.10.10">
    <property type="entry name" value="Winged helix-like DNA-binding domain superfamily/Winged helix DNA-binding domain"/>
    <property type="match status" value="1"/>
</dbReference>
<dbReference type="InterPro" id="IPR007324">
    <property type="entry name" value="Sugar-bd_dom_put"/>
</dbReference>
<evidence type="ECO:0000256" key="2">
    <source>
        <dbReference type="ARBA" id="ARBA00023015"/>
    </source>
</evidence>
<dbReference type="Proteomes" id="UP000324738">
    <property type="component" value="Unassembled WGS sequence"/>
</dbReference>
<gene>
    <name evidence="7" type="ORF">FPY71_11945</name>
</gene>
<feature type="domain" description="RNA polymerase sigma-70 region 4" evidence="6">
    <location>
        <begin position="21"/>
        <end position="54"/>
    </location>
</feature>
<dbReference type="GO" id="GO:0003677">
    <property type="term" value="F:DNA binding"/>
    <property type="evidence" value="ECO:0007669"/>
    <property type="project" value="UniProtKB-KW"/>
</dbReference>
<dbReference type="AlphaFoldDB" id="A0A5B0DX25"/>
<evidence type="ECO:0000313" key="8">
    <source>
        <dbReference type="Proteomes" id="UP000324738"/>
    </source>
</evidence>
<organism evidence="7 8">
    <name type="scientific">Aureimonas fodinaquatilis</name>
    <dbReference type="NCBI Taxonomy" id="2565783"/>
    <lineage>
        <taxon>Bacteria</taxon>
        <taxon>Pseudomonadati</taxon>
        <taxon>Pseudomonadota</taxon>
        <taxon>Alphaproteobacteria</taxon>
        <taxon>Hyphomicrobiales</taxon>
        <taxon>Aurantimonadaceae</taxon>
        <taxon>Aureimonas</taxon>
    </lineage>
</organism>
<keyword evidence="8" id="KW-1185">Reference proteome</keyword>
<dbReference type="Pfam" id="PF04198">
    <property type="entry name" value="Sugar-bind"/>
    <property type="match status" value="1"/>
</dbReference>
<proteinExistence type="inferred from homology"/>
<dbReference type="GO" id="GO:0003700">
    <property type="term" value="F:DNA-binding transcription factor activity"/>
    <property type="evidence" value="ECO:0007669"/>
    <property type="project" value="InterPro"/>
</dbReference>
<dbReference type="InterPro" id="IPR051054">
    <property type="entry name" value="SorC_transcr_regulators"/>
</dbReference>
<protein>
    <submittedName>
        <fullName evidence="7">Sugar-binding transcriptional regulator</fullName>
    </submittedName>
</protein>
<dbReference type="Pfam" id="PF04545">
    <property type="entry name" value="Sigma70_r4"/>
    <property type="match status" value="1"/>
</dbReference>
<comment type="caution">
    <text evidence="7">The sequence shown here is derived from an EMBL/GenBank/DDBJ whole genome shotgun (WGS) entry which is preliminary data.</text>
</comment>
<keyword evidence="3" id="KW-0238">DNA-binding</keyword>
<evidence type="ECO:0000259" key="6">
    <source>
        <dbReference type="Pfam" id="PF04545"/>
    </source>
</evidence>
<reference evidence="7 8" key="1">
    <citation type="submission" date="2019-08" db="EMBL/GenBank/DDBJ databases">
        <title>Aureimonas fodiniaquatilis sp. nov., isolated from a coal mine wastewater.</title>
        <authorList>
            <person name="Kim W."/>
        </authorList>
    </citation>
    <scope>NUCLEOTIDE SEQUENCE [LARGE SCALE GENOMIC DNA]</scope>
    <source>
        <strain evidence="7 8">CAU 1482</strain>
    </source>
</reference>
<name>A0A5B0DX25_9HYPH</name>
<comment type="similarity">
    <text evidence="1">Belongs to the SorC transcriptional regulatory family.</text>
</comment>
<feature type="domain" description="Sugar-binding" evidence="5">
    <location>
        <begin position="67"/>
        <end position="318"/>
    </location>
</feature>
<evidence type="ECO:0000313" key="7">
    <source>
        <dbReference type="EMBL" id="KAA0971294.1"/>
    </source>
</evidence>
<accession>A0A5B0DX25</accession>
<dbReference type="OrthoDB" id="7355674at2"/>
<keyword evidence="2" id="KW-0805">Transcription regulation</keyword>
<dbReference type="PANTHER" id="PTHR34294">
    <property type="entry name" value="TRANSCRIPTIONAL REGULATOR-RELATED"/>
    <property type="match status" value="1"/>
</dbReference>